<dbReference type="EMBL" id="ML145224">
    <property type="protein sequence ID" value="TBU53116.1"/>
    <property type="molecule type" value="Genomic_DNA"/>
</dbReference>
<evidence type="ECO:0000313" key="1">
    <source>
        <dbReference type="EMBL" id="TBU53116.1"/>
    </source>
</evidence>
<evidence type="ECO:0000313" key="2">
    <source>
        <dbReference type="Proteomes" id="UP000292082"/>
    </source>
</evidence>
<dbReference type="InterPro" id="IPR032675">
    <property type="entry name" value="LRR_dom_sf"/>
</dbReference>
<name>A0A4Q9PIC8_9APHY</name>
<accession>A0A4Q9PIC8</accession>
<keyword evidence="2" id="KW-1185">Reference proteome</keyword>
<dbReference type="AlphaFoldDB" id="A0A4Q9PIC8"/>
<dbReference type="SUPFAM" id="SSF52047">
    <property type="entry name" value="RNI-like"/>
    <property type="match status" value="1"/>
</dbReference>
<dbReference type="Gene3D" id="3.80.10.10">
    <property type="entry name" value="Ribonuclease Inhibitor"/>
    <property type="match status" value="1"/>
</dbReference>
<gene>
    <name evidence="1" type="ORF">BD310DRAFT_938704</name>
</gene>
<reference evidence="1 2" key="1">
    <citation type="submission" date="2019-01" db="EMBL/GenBank/DDBJ databases">
        <title>Draft genome sequences of three monokaryotic isolates of the white-rot basidiomycete fungus Dichomitus squalens.</title>
        <authorList>
            <consortium name="DOE Joint Genome Institute"/>
            <person name="Lopez S.C."/>
            <person name="Andreopoulos B."/>
            <person name="Pangilinan J."/>
            <person name="Lipzen A."/>
            <person name="Riley R."/>
            <person name="Ahrendt S."/>
            <person name="Ng V."/>
            <person name="Barry K."/>
            <person name="Daum C."/>
            <person name="Grigoriev I.V."/>
            <person name="Hilden K.S."/>
            <person name="Makela M.R."/>
            <person name="de Vries R.P."/>
        </authorList>
    </citation>
    <scope>NUCLEOTIDE SEQUENCE [LARGE SCALE GENOMIC DNA]</scope>
    <source>
        <strain evidence="1 2">CBS 464.89</strain>
    </source>
</reference>
<proteinExistence type="predicted"/>
<dbReference type="Proteomes" id="UP000292082">
    <property type="component" value="Unassembled WGS sequence"/>
</dbReference>
<evidence type="ECO:0008006" key="3">
    <source>
        <dbReference type="Google" id="ProtNLM"/>
    </source>
</evidence>
<organism evidence="1 2">
    <name type="scientific">Dichomitus squalens</name>
    <dbReference type="NCBI Taxonomy" id="114155"/>
    <lineage>
        <taxon>Eukaryota</taxon>
        <taxon>Fungi</taxon>
        <taxon>Dikarya</taxon>
        <taxon>Basidiomycota</taxon>
        <taxon>Agaricomycotina</taxon>
        <taxon>Agaricomycetes</taxon>
        <taxon>Polyporales</taxon>
        <taxon>Polyporaceae</taxon>
        <taxon>Dichomitus</taxon>
    </lineage>
</organism>
<protein>
    <recommendedName>
        <fullName evidence="3">F-box domain-containing protein</fullName>
    </recommendedName>
</protein>
<sequence>MKTLTIEDGCPDQDFGQMRMMNQLFGKQTVFRRRFAEDSFLCGVICGSSLRRALKSLPVLHSVTIRTWKRVVHGLSWDTVKMISSLPHVREVSIVGLLLCPSMLSGDDYRCDSFSSLTSFHYEVPSHRFTSIGTRQTYPFPSEEEALRLVLDRLHSSLEKLVLSSEPAPMLTMSEWQWPHLRELRLCGEWNPNPPVSYLSLLAAMPNLRVLILELVLVTGELDHTHPLWPPGLDMSFPLPYLSRLSVSHPHAKDELYSRLPPSVQELSLCCYPHKSEKAWIGIQPIYTVQAYEYPLLTSTDLRGLLETCHLPCLTRLDIEYQADGLELDLLRSIAVLFPRLSWLQVHRYRLREVSENDDELVWLEEIAQALGQLSALRTICAYLDFPDVPRIYFSFMGIVRTGGQEDVANFTKTLSKAAHVLARAIPSPETVYLWRPRTFGVIQWTPFEVVRTTDGSKADLEIKCPTDEDGPLYPVVPIIPQYEVDP</sequence>